<keyword evidence="2" id="KW-1185">Reference proteome</keyword>
<dbReference type="InterPro" id="IPR036291">
    <property type="entry name" value="NAD(P)-bd_dom_sf"/>
</dbReference>
<evidence type="ECO:0000313" key="2">
    <source>
        <dbReference type="Proteomes" id="UP001164746"/>
    </source>
</evidence>
<evidence type="ECO:0000313" key="1">
    <source>
        <dbReference type="EMBL" id="WAR06554.1"/>
    </source>
</evidence>
<accession>A0ABY7EBJ8</accession>
<dbReference type="PANTHER" id="PTHR42820">
    <property type="entry name" value="SHORT-CHAIN DEHYDROGENASE REDUCTASE"/>
    <property type="match status" value="1"/>
</dbReference>
<dbReference type="Gene3D" id="3.40.50.720">
    <property type="entry name" value="NAD(P)-binding Rossmann-like Domain"/>
    <property type="match status" value="1"/>
</dbReference>
<dbReference type="PRINTS" id="PR00081">
    <property type="entry name" value="GDHRDH"/>
</dbReference>
<dbReference type="Proteomes" id="UP001164746">
    <property type="component" value="Chromosome 5"/>
</dbReference>
<sequence>MRYMREKKGLRFEDKVAIVTGGCQGIGRGCVDVLVEEGGKVAVFDIKDSVGKDLASGCHNVIYIHCDVRNDDEMKNGVQSVIQNFGKLDLLVNNAGYEHIDPVLHSLAEETPMPGHMFAWP</sequence>
<proteinExistence type="predicted"/>
<reference evidence="1" key="1">
    <citation type="submission" date="2022-11" db="EMBL/GenBank/DDBJ databases">
        <title>Centuries of genome instability and evolution in soft-shell clam transmissible cancer (bioRxiv).</title>
        <authorList>
            <person name="Hart S.F.M."/>
            <person name="Yonemitsu M.A."/>
            <person name="Giersch R.M."/>
            <person name="Beal B.F."/>
            <person name="Arriagada G."/>
            <person name="Davis B.W."/>
            <person name="Ostrander E.A."/>
            <person name="Goff S.P."/>
            <person name="Metzger M.J."/>
        </authorList>
    </citation>
    <scope>NUCLEOTIDE SEQUENCE</scope>
    <source>
        <strain evidence="1">MELC-2E11</strain>
        <tissue evidence="1">Siphon/mantle</tissue>
    </source>
</reference>
<dbReference type="PANTHER" id="PTHR42820:SF1">
    <property type="entry name" value="SHORT-CHAIN DEHYDROGENASE_REDUCTASE FAMILY PROTEIN"/>
    <property type="match status" value="1"/>
</dbReference>
<organism evidence="1 2">
    <name type="scientific">Mya arenaria</name>
    <name type="common">Soft-shell clam</name>
    <dbReference type="NCBI Taxonomy" id="6604"/>
    <lineage>
        <taxon>Eukaryota</taxon>
        <taxon>Metazoa</taxon>
        <taxon>Spiralia</taxon>
        <taxon>Lophotrochozoa</taxon>
        <taxon>Mollusca</taxon>
        <taxon>Bivalvia</taxon>
        <taxon>Autobranchia</taxon>
        <taxon>Heteroconchia</taxon>
        <taxon>Euheterodonta</taxon>
        <taxon>Imparidentia</taxon>
        <taxon>Neoheterodontei</taxon>
        <taxon>Myida</taxon>
        <taxon>Myoidea</taxon>
        <taxon>Myidae</taxon>
        <taxon>Mya</taxon>
    </lineage>
</organism>
<dbReference type="InterPro" id="IPR002347">
    <property type="entry name" value="SDR_fam"/>
</dbReference>
<dbReference type="SUPFAM" id="SSF51735">
    <property type="entry name" value="NAD(P)-binding Rossmann-fold domains"/>
    <property type="match status" value="1"/>
</dbReference>
<gene>
    <name evidence="1" type="ORF">MAR_021923</name>
</gene>
<dbReference type="Pfam" id="PF00106">
    <property type="entry name" value="adh_short"/>
    <property type="match status" value="1"/>
</dbReference>
<protein>
    <submittedName>
        <fullName evidence="1">SILD-like protein</fullName>
    </submittedName>
</protein>
<name>A0ABY7EBJ8_MYAAR</name>
<dbReference type="EMBL" id="CP111016">
    <property type="protein sequence ID" value="WAR06554.1"/>
    <property type="molecule type" value="Genomic_DNA"/>
</dbReference>